<accession>Q0AH69</accession>
<dbReference type="InterPro" id="IPR012337">
    <property type="entry name" value="RNaseH-like_sf"/>
</dbReference>
<gene>
    <name evidence="2" type="ordered locus">Neut_1058</name>
</gene>
<dbReference type="eggNOG" id="COG2801">
    <property type="taxonomic scope" value="Bacteria"/>
</dbReference>
<name>Q0AH69_NITEC</name>
<dbReference type="OrthoDB" id="5365969at2"/>
<feature type="domain" description="Integrase catalytic" evidence="1">
    <location>
        <begin position="56"/>
        <end position="96"/>
    </location>
</feature>
<dbReference type="SUPFAM" id="SSF53098">
    <property type="entry name" value="Ribonuclease H-like"/>
    <property type="match status" value="1"/>
</dbReference>
<reference evidence="2 3" key="1">
    <citation type="journal article" date="2007" name="Environ. Microbiol.">
        <title>Whole-genome analysis of the ammonia-oxidizing bacterium, Nitrosomonas eutropha C91: implications for niche adaptation.</title>
        <authorList>
            <person name="Stein L.Y."/>
            <person name="Arp D.J."/>
            <person name="Berube P.M."/>
            <person name="Chain P.S."/>
            <person name="Hauser L."/>
            <person name="Jetten M.S."/>
            <person name="Klotz M.G."/>
            <person name="Larimer F.W."/>
            <person name="Norton J.M."/>
            <person name="Op den Camp H.J.M."/>
            <person name="Shin M."/>
            <person name="Wei X."/>
        </authorList>
    </citation>
    <scope>NUCLEOTIDE SEQUENCE [LARGE SCALE GENOMIC DNA]</scope>
    <source>
        <strain evidence="3">DSM 101675 / C91 / Nm57</strain>
    </source>
</reference>
<evidence type="ECO:0000313" key="2">
    <source>
        <dbReference type="EMBL" id="ABI59313.1"/>
    </source>
</evidence>
<dbReference type="PANTHER" id="PTHR46889">
    <property type="entry name" value="TRANSPOSASE INSF FOR INSERTION SEQUENCE IS3B-RELATED"/>
    <property type="match status" value="1"/>
</dbReference>
<dbReference type="InterPro" id="IPR036397">
    <property type="entry name" value="RNaseH_sf"/>
</dbReference>
<dbReference type="Pfam" id="PF13333">
    <property type="entry name" value="rve_2"/>
    <property type="match status" value="1"/>
</dbReference>
<dbReference type="HOGENOM" id="CLU_2247158_0_0_4"/>
<protein>
    <recommendedName>
        <fullName evidence="1">Integrase catalytic domain-containing protein</fullName>
    </recommendedName>
</protein>
<dbReference type="GO" id="GO:0003676">
    <property type="term" value="F:nucleic acid binding"/>
    <property type="evidence" value="ECO:0007669"/>
    <property type="project" value="InterPro"/>
</dbReference>
<dbReference type="Proteomes" id="UP000001966">
    <property type="component" value="Chromosome"/>
</dbReference>
<proteinExistence type="predicted"/>
<dbReference type="EMBL" id="CP000450">
    <property type="protein sequence ID" value="ABI59313.1"/>
    <property type="molecule type" value="Genomic_DNA"/>
</dbReference>
<dbReference type="AlphaFoldDB" id="Q0AH69"/>
<sequence length="104" mass="12488">MDRGSQYASKQYHQLLKMHGFIGSMSRVGNCWKNKRSVVSRADKREDNVRHNSVAESFFGSLKQKQIHWQHYLTRYAAQQEVLQYISMFYNSQRREDLRSKRML</sequence>
<organism evidence="2 3">
    <name type="scientific">Nitrosomonas eutropha (strain DSM 101675 / C91 / Nm57)</name>
    <dbReference type="NCBI Taxonomy" id="335283"/>
    <lineage>
        <taxon>Bacteria</taxon>
        <taxon>Pseudomonadati</taxon>
        <taxon>Pseudomonadota</taxon>
        <taxon>Betaproteobacteria</taxon>
        <taxon>Nitrosomonadales</taxon>
        <taxon>Nitrosomonadaceae</taxon>
        <taxon>Nitrosomonas</taxon>
    </lineage>
</organism>
<dbReference type="GO" id="GO:0015074">
    <property type="term" value="P:DNA integration"/>
    <property type="evidence" value="ECO:0007669"/>
    <property type="project" value="InterPro"/>
</dbReference>
<evidence type="ECO:0000259" key="1">
    <source>
        <dbReference type="Pfam" id="PF13333"/>
    </source>
</evidence>
<evidence type="ECO:0000313" key="3">
    <source>
        <dbReference type="Proteomes" id="UP000001966"/>
    </source>
</evidence>
<dbReference type="InterPro" id="IPR001584">
    <property type="entry name" value="Integrase_cat-core"/>
</dbReference>
<dbReference type="KEGG" id="net:Neut_1058"/>
<dbReference type="Gene3D" id="3.30.420.10">
    <property type="entry name" value="Ribonuclease H-like superfamily/Ribonuclease H"/>
    <property type="match status" value="1"/>
</dbReference>
<dbReference type="PANTHER" id="PTHR46889:SF4">
    <property type="entry name" value="TRANSPOSASE INSO FOR INSERTION SEQUENCE ELEMENT IS911B-RELATED"/>
    <property type="match status" value="1"/>
</dbReference>
<dbReference type="STRING" id="335283.Neut_1058"/>
<dbReference type="InterPro" id="IPR050900">
    <property type="entry name" value="Transposase_IS3/IS150/IS904"/>
</dbReference>